<feature type="compositionally biased region" description="Low complexity" evidence="8">
    <location>
        <begin position="322"/>
        <end position="334"/>
    </location>
</feature>
<evidence type="ECO:0000256" key="6">
    <source>
        <dbReference type="ARBA" id="ARBA00023136"/>
    </source>
</evidence>
<evidence type="ECO:0000313" key="13">
    <source>
        <dbReference type="Proteomes" id="UP000321154"/>
    </source>
</evidence>
<proteinExistence type="inferred from homology"/>
<feature type="domain" description="OmpA-like" evidence="10">
    <location>
        <begin position="149"/>
        <end position="269"/>
    </location>
</feature>
<dbReference type="InterPro" id="IPR050330">
    <property type="entry name" value="Bact_OuterMem_StrucFunc"/>
</dbReference>
<keyword evidence="13" id="KW-1185">Reference proteome</keyword>
<keyword evidence="3" id="KW-1003">Cell membrane</keyword>
<evidence type="ECO:0000256" key="5">
    <source>
        <dbReference type="ARBA" id="ARBA00022989"/>
    </source>
</evidence>
<dbReference type="Pfam" id="PF00691">
    <property type="entry name" value="OmpA"/>
    <property type="match status" value="1"/>
</dbReference>
<dbReference type="InterPro" id="IPR006665">
    <property type="entry name" value="OmpA-like"/>
</dbReference>
<evidence type="ECO:0000313" key="12">
    <source>
        <dbReference type="EMBL" id="MBA8814724.1"/>
    </source>
</evidence>
<keyword evidence="5 9" id="KW-1133">Transmembrane helix</keyword>
<evidence type="ECO:0000256" key="4">
    <source>
        <dbReference type="ARBA" id="ARBA00022692"/>
    </source>
</evidence>
<dbReference type="InterPro" id="IPR036737">
    <property type="entry name" value="OmpA-like_sf"/>
</dbReference>
<keyword evidence="4 9" id="KW-0812">Transmembrane</keyword>
<comment type="caution">
    <text evidence="12">The sequence shown here is derived from an EMBL/GenBank/DDBJ whole genome shotgun (WGS) entry which is preliminary data.</text>
</comment>
<dbReference type="EMBL" id="JACGWW010000007">
    <property type="protein sequence ID" value="MBA8814724.1"/>
    <property type="molecule type" value="Genomic_DNA"/>
</dbReference>
<feature type="region of interest" description="Disordered" evidence="8">
    <location>
        <begin position="284"/>
        <end position="334"/>
    </location>
</feature>
<name>A0A7W3PKE1_9MICO</name>
<evidence type="ECO:0000256" key="7">
    <source>
        <dbReference type="PROSITE-ProRule" id="PRU00473"/>
    </source>
</evidence>
<dbReference type="Proteomes" id="UP000321154">
    <property type="component" value="Unassembled WGS sequence"/>
</dbReference>
<dbReference type="AlphaFoldDB" id="A0A7W3PKE1"/>
<dbReference type="CDD" id="cd07185">
    <property type="entry name" value="OmpA_C-like"/>
    <property type="match status" value="1"/>
</dbReference>
<evidence type="ECO:0000256" key="2">
    <source>
        <dbReference type="ARBA" id="ARBA00008914"/>
    </source>
</evidence>
<dbReference type="SUPFAM" id="SSF103088">
    <property type="entry name" value="OmpA-like"/>
    <property type="match status" value="1"/>
</dbReference>
<evidence type="ECO:0000313" key="11">
    <source>
        <dbReference type="EMBL" id="GEK82519.1"/>
    </source>
</evidence>
<dbReference type="PANTHER" id="PTHR30329:SF21">
    <property type="entry name" value="LIPOPROTEIN YIAD-RELATED"/>
    <property type="match status" value="1"/>
</dbReference>
<dbReference type="EMBL" id="BJUV01000006">
    <property type="protein sequence ID" value="GEK82519.1"/>
    <property type="molecule type" value="Genomic_DNA"/>
</dbReference>
<dbReference type="Proteomes" id="UP000522688">
    <property type="component" value="Unassembled WGS sequence"/>
</dbReference>
<evidence type="ECO:0000313" key="14">
    <source>
        <dbReference type="Proteomes" id="UP000522688"/>
    </source>
</evidence>
<evidence type="ECO:0000256" key="1">
    <source>
        <dbReference type="ARBA" id="ARBA00004162"/>
    </source>
</evidence>
<dbReference type="PROSITE" id="PS51123">
    <property type="entry name" value="OMPA_2"/>
    <property type="match status" value="1"/>
</dbReference>
<accession>A0A7W3PKE1</accession>
<dbReference type="Gene3D" id="3.30.1330.60">
    <property type="entry name" value="OmpA-like domain"/>
    <property type="match status" value="1"/>
</dbReference>
<comment type="subcellular location">
    <subcellularLocation>
        <location evidence="1">Cell membrane</location>
        <topology evidence="1">Single-pass membrane protein</topology>
    </subcellularLocation>
</comment>
<feature type="transmembrane region" description="Helical" evidence="9">
    <location>
        <begin position="27"/>
        <end position="47"/>
    </location>
</feature>
<evidence type="ECO:0000256" key="8">
    <source>
        <dbReference type="SAM" id="MobiDB-lite"/>
    </source>
</evidence>
<evidence type="ECO:0000256" key="3">
    <source>
        <dbReference type="ARBA" id="ARBA00022475"/>
    </source>
</evidence>
<feature type="compositionally biased region" description="Low complexity" evidence="8">
    <location>
        <begin position="299"/>
        <end position="314"/>
    </location>
</feature>
<comment type="similarity">
    <text evidence="2">Belongs to the MotB family.</text>
</comment>
<dbReference type="PANTHER" id="PTHR30329">
    <property type="entry name" value="STATOR ELEMENT OF FLAGELLAR MOTOR COMPLEX"/>
    <property type="match status" value="1"/>
</dbReference>
<gene>
    <name evidence="12" type="ORF">FB463_002999</name>
    <name evidence="11" type="ORF">FFA01_08280</name>
</gene>
<protein>
    <submittedName>
        <fullName evidence="12">Chemotaxis protein MotB</fullName>
    </submittedName>
</protein>
<keyword evidence="6 7" id="KW-0472">Membrane</keyword>
<evidence type="ECO:0000256" key="9">
    <source>
        <dbReference type="SAM" id="Phobius"/>
    </source>
</evidence>
<reference evidence="12 14" key="2">
    <citation type="submission" date="2020-07" db="EMBL/GenBank/DDBJ databases">
        <title>Sequencing the genomes of 1000 actinobacteria strains.</title>
        <authorList>
            <person name="Klenk H.-P."/>
        </authorList>
    </citation>
    <scope>NUCLEOTIDE SEQUENCE [LARGE SCALE GENOMIC DNA]</scope>
    <source>
        <strain evidence="12 14">DSM 10309</strain>
    </source>
</reference>
<dbReference type="GO" id="GO:0005886">
    <property type="term" value="C:plasma membrane"/>
    <property type="evidence" value="ECO:0007669"/>
    <property type="project" value="UniProtKB-SubCell"/>
</dbReference>
<sequence length="334" mass="34297">MSGARGGRRKKAHAEDEHPDERWMASYMDMITVLMCMFIVLFAMSSVDQDKYIALRNSLATGFGQTDVGSVDSASGTVVPVDQVTPEGEGYSVGDETDMSEAAASGQANTAEDLAKDELDDLTAIKEAIAGNLEGSGLSADVQFATDARGLTVRLVGSETFFGTNSADLSGEATRVMNAIAPVLRGADHDVSVEGHADQRSSTAPFATNWELSSARATQVLRDLVERGGMPVDHIQAVGFGSSRPLAAGGTAADLAANRRVDIVVLSNQSDDVSALLPELEKAAEGAGGSVTAGRNDDATTTAEAGPAATGSEAAEVEATDAGAESEGAQSGGH</sequence>
<evidence type="ECO:0000259" key="10">
    <source>
        <dbReference type="PROSITE" id="PS51123"/>
    </source>
</evidence>
<dbReference type="OrthoDB" id="9815217at2"/>
<dbReference type="Pfam" id="PF13677">
    <property type="entry name" value="MotB_plug"/>
    <property type="match status" value="1"/>
</dbReference>
<organism evidence="12 14">
    <name type="scientific">Frigoribacterium faeni</name>
    <dbReference type="NCBI Taxonomy" id="145483"/>
    <lineage>
        <taxon>Bacteria</taxon>
        <taxon>Bacillati</taxon>
        <taxon>Actinomycetota</taxon>
        <taxon>Actinomycetes</taxon>
        <taxon>Micrococcales</taxon>
        <taxon>Microbacteriaceae</taxon>
        <taxon>Frigoribacterium</taxon>
    </lineage>
</organism>
<dbReference type="InterPro" id="IPR025713">
    <property type="entry name" value="MotB-like_N_dom"/>
</dbReference>
<reference evidence="11 13" key="1">
    <citation type="submission" date="2019-07" db="EMBL/GenBank/DDBJ databases">
        <title>Whole genome shotgun sequence of Frigoribacterium faeni NBRC 103066.</title>
        <authorList>
            <person name="Hosoyama A."/>
            <person name="Uohara A."/>
            <person name="Ohji S."/>
            <person name="Ichikawa N."/>
        </authorList>
    </citation>
    <scope>NUCLEOTIDE SEQUENCE [LARGE SCALE GENOMIC DNA]</scope>
    <source>
        <strain evidence="11 13">NBRC 103066</strain>
    </source>
</reference>
<dbReference type="RefSeq" id="WP_146853302.1">
    <property type="nucleotide sequence ID" value="NZ_BAAAHR010000003.1"/>
</dbReference>